<dbReference type="InterPro" id="IPR000030">
    <property type="entry name" value="PPE_dom"/>
</dbReference>
<feature type="region of interest" description="Disordered" evidence="2">
    <location>
        <begin position="243"/>
        <end position="263"/>
    </location>
</feature>
<gene>
    <name evidence="4" type="ORF">GCM10009665_36810</name>
</gene>
<feature type="compositionally biased region" description="Gly residues" evidence="2">
    <location>
        <begin position="395"/>
        <end position="411"/>
    </location>
</feature>
<dbReference type="SUPFAM" id="SSF140459">
    <property type="entry name" value="PE/PPE dimer-like"/>
    <property type="match status" value="1"/>
</dbReference>
<dbReference type="InterPro" id="IPR038332">
    <property type="entry name" value="PPE_sf"/>
</dbReference>
<evidence type="ECO:0000313" key="4">
    <source>
        <dbReference type="EMBL" id="GAA1242696.1"/>
    </source>
</evidence>
<dbReference type="EMBL" id="BAAALF010000061">
    <property type="protein sequence ID" value="GAA1242696.1"/>
    <property type="molecule type" value="Genomic_DNA"/>
</dbReference>
<evidence type="ECO:0000259" key="3">
    <source>
        <dbReference type="Pfam" id="PF00823"/>
    </source>
</evidence>
<feature type="region of interest" description="Disordered" evidence="2">
    <location>
        <begin position="342"/>
        <end position="500"/>
    </location>
</feature>
<dbReference type="Pfam" id="PF00823">
    <property type="entry name" value="PPE"/>
    <property type="match status" value="1"/>
</dbReference>
<comment type="caution">
    <text evidence="4">The sequence shown here is derived from an EMBL/GenBank/DDBJ whole genome shotgun (WGS) entry which is preliminary data.</text>
</comment>
<comment type="similarity">
    <text evidence="1">Belongs to the mycobacterial PPE family.</text>
</comment>
<reference evidence="4 5" key="1">
    <citation type="journal article" date="2019" name="Int. J. Syst. Evol. Microbiol.">
        <title>The Global Catalogue of Microorganisms (GCM) 10K type strain sequencing project: providing services to taxonomists for standard genome sequencing and annotation.</title>
        <authorList>
            <consortium name="The Broad Institute Genomics Platform"/>
            <consortium name="The Broad Institute Genome Sequencing Center for Infectious Disease"/>
            <person name="Wu L."/>
            <person name="Ma J."/>
        </authorList>
    </citation>
    <scope>NUCLEOTIDE SEQUENCE [LARGE SCALE GENOMIC DNA]</scope>
    <source>
        <strain evidence="4 5">JCM 13004</strain>
    </source>
</reference>
<dbReference type="Proteomes" id="UP001500037">
    <property type="component" value="Unassembled WGS sequence"/>
</dbReference>
<feature type="domain" description="PPE" evidence="3">
    <location>
        <begin position="19"/>
        <end position="134"/>
    </location>
</feature>
<organism evidence="4 5">
    <name type="scientific">Kitasatospora nipponensis</name>
    <dbReference type="NCBI Taxonomy" id="258049"/>
    <lineage>
        <taxon>Bacteria</taxon>
        <taxon>Bacillati</taxon>
        <taxon>Actinomycetota</taxon>
        <taxon>Actinomycetes</taxon>
        <taxon>Kitasatosporales</taxon>
        <taxon>Streptomycetaceae</taxon>
        <taxon>Kitasatospora</taxon>
    </lineage>
</organism>
<keyword evidence="5" id="KW-1185">Reference proteome</keyword>
<protein>
    <recommendedName>
        <fullName evidence="3">PPE domain-containing protein</fullName>
    </recommendedName>
</protein>
<name>A0ABN1WGW6_9ACTN</name>
<evidence type="ECO:0000256" key="1">
    <source>
        <dbReference type="ARBA" id="ARBA00010652"/>
    </source>
</evidence>
<dbReference type="RefSeq" id="WP_344442799.1">
    <property type="nucleotide sequence ID" value="NZ_BAAALF010000061.1"/>
</dbReference>
<evidence type="ECO:0000313" key="5">
    <source>
        <dbReference type="Proteomes" id="UP001500037"/>
    </source>
</evidence>
<evidence type="ECO:0000256" key="2">
    <source>
        <dbReference type="SAM" id="MobiDB-lite"/>
    </source>
</evidence>
<proteinExistence type="inferred from homology"/>
<accession>A0ABN1WGW6</accession>
<dbReference type="Gene3D" id="1.20.1260.20">
    <property type="entry name" value="PPE superfamily"/>
    <property type="match status" value="1"/>
</dbReference>
<sequence>MSSDITDFTTYSHGELRTMVESMNSGDVMSASDPWRRAADTLKQIRTALGSASGDATSTWEGNTSNAFYEKMTTLANSVNNTAAYANDAANTLQMMSEAIDQAKHDMPEEPDFWDKLGNAISDTAQNAVGIQDDSTQIPIKDQRKAAAVAVMQTLANKYRTATPVLKPPARFVIDDPDVQPPDPTASAALSAFVMGSGLGAIGGFASAPDAARVVPRSMAEPVSGPVTAPRSTTAVGATTDAGIRGGIAKPTPKPPQSVAVGAGAPTDAAVRPAVAQPSVPSVQPALTGSGTGLDAAALRAPSSQGGGVGLVGGTAGIGGGTGSGVLPFGPGGAVAYSTSARGKSGGAGFPGEEDPGAFAVGRRGNGSPAAAGAGESVFTGEGEGAAGRLVGGSRRAGGSGAGRRVGGGVVGERDEAELVGRSPGGSRKPFTEGGSGLGARGRLPLESGGKGPEEGMECLPGNGQNLRRKKRREGKRADYLVEDEETWETDGTVNPDVVE</sequence>